<dbReference type="GO" id="GO:0016020">
    <property type="term" value="C:membrane"/>
    <property type="evidence" value="ECO:0007669"/>
    <property type="project" value="UniProtKB-SubCell"/>
</dbReference>
<feature type="transmembrane region" description="Helical" evidence="7">
    <location>
        <begin position="275"/>
        <end position="296"/>
    </location>
</feature>
<feature type="domain" description="Bacterial sugar transferase" evidence="8">
    <location>
        <begin position="270"/>
        <end position="453"/>
    </location>
</feature>
<dbReference type="Pfam" id="PF13727">
    <property type="entry name" value="CoA_binding_3"/>
    <property type="match status" value="1"/>
</dbReference>
<keyword evidence="3" id="KW-0808">Transferase</keyword>
<feature type="transmembrane region" description="Helical" evidence="7">
    <location>
        <begin position="114"/>
        <end position="137"/>
    </location>
</feature>
<dbReference type="NCBIfam" id="TIGR03023">
    <property type="entry name" value="WcaJ_sugtrans"/>
    <property type="match status" value="1"/>
</dbReference>
<dbReference type="GO" id="GO:0009242">
    <property type="term" value="P:colanic acid biosynthetic process"/>
    <property type="evidence" value="ECO:0007669"/>
    <property type="project" value="TreeGrafter"/>
</dbReference>
<sequence>MLSPHHYQPTFAERYPIPLLAAILDFSIVIISCYAAHFLRFGRLAMDGHYTLTAFLFAFLVICCLWAFGVYTSWRGKSFINQLGRLYAGWLVALGIALTLTFFLKISATYSRQWSFAISALGIAGSTLLRFAIFQLLRWLRSSGRNLKTVVLVDAGGRAAEQLGHGRSLREFGYHVARSLPYESGDAWLPALVAAVEEERAHEVWLCLPLTAGDSIKAVLYALRHHTVEVRFIPEWGDIPLLNHKVSSIAGLYSLDLSCSPMEGPARLFKRLEDILIGGAISIVILPVCLLIALAIKCTSPGPVVFKQYRTGINGKRFKVYKFRSMVVHQEHEGCVTQATKNDARVTAVGAFIRRTSLDELPQFFNVLQGRMSIVGPRPHALAHNEYYKDLVESYMQRHKVKPGITGWAQVNGYRGETDTLDKMQKRVEHDLWYIDNWSLWLDIKIIFLTLLKGFFGKAAY</sequence>
<comment type="caution">
    <text evidence="9">The sequence shown here is derived from an EMBL/GenBank/DDBJ whole genome shotgun (WGS) entry which is preliminary data.</text>
</comment>
<dbReference type="InterPro" id="IPR017475">
    <property type="entry name" value="EPS_sugar_tfrase"/>
</dbReference>
<dbReference type="Proteomes" id="UP000887228">
    <property type="component" value="Unassembled WGS sequence"/>
</dbReference>
<evidence type="ECO:0000313" key="11">
    <source>
        <dbReference type="Proteomes" id="UP000887212"/>
    </source>
</evidence>
<protein>
    <submittedName>
        <fullName evidence="9">Undecaprenyl-phosphate glucose phosphotransferase</fullName>
    </submittedName>
</protein>
<evidence type="ECO:0000259" key="8">
    <source>
        <dbReference type="Pfam" id="PF02397"/>
    </source>
</evidence>
<evidence type="ECO:0000256" key="6">
    <source>
        <dbReference type="ARBA" id="ARBA00023136"/>
    </source>
</evidence>
<keyword evidence="6 7" id="KW-0472">Membrane</keyword>
<evidence type="ECO:0000256" key="5">
    <source>
        <dbReference type="ARBA" id="ARBA00022989"/>
    </source>
</evidence>
<feature type="transmembrane region" description="Helical" evidence="7">
    <location>
        <begin position="51"/>
        <end position="74"/>
    </location>
</feature>
<reference evidence="9 12" key="1">
    <citation type="submission" date="2021-07" db="EMBL/GenBank/DDBJ databases">
        <title>Whole genome sequencing of carbapenem-resistant Pseudomonas spp. isolated in Japan.</title>
        <authorList>
            <person name="Suzuki M."/>
            <person name="Maehana S."/>
            <person name="Kitasato H."/>
        </authorList>
    </citation>
    <scope>NUCLEOTIDE SEQUENCE</scope>
    <source>
        <strain evidence="9">KAM435</strain>
        <strain evidence="10 12">KAM436</strain>
    </source>
</reference>
<dbReference type="EMBL" id="BPMT01000006">
    <property type="protein sequence ID" value="GIZ93088.1"/>
    <property type="molecule type" value="Genomic_DNA"/>
</dbReference>
<dbReference type="GO" id="GO:0089702">
    <property type="term" value="F:undecaprenyl-phosphate glucose phosphotransferase activity"/>
    <property type="evidence" value="ECO:0007669"/>
    <property type="project" value="TreeGrafter"/>
</dbReference>
<dbReference type="InterPro" id="IPR017473">
    <property type="entry name" value="Undecaprenyl-P_gluc_Ptfrase"/>
</dbReference>
<keyword evidence="5 7" id="KW-1133">Transmembrane helix</keyword>
<feature type="transmembrane region" description="Helical" evidence="7">
    <location>
        <begin position="86"/>
        <end position="108"/>
    </location>
</feature>
<accession>A0AA37CGC5</accession>
<evidence type="ECO:0000313" key="12">
    <source>
        <dbReference type="Proteomes" id="UP000887228"/>
    </source>
</evidence>
<organism evidence="9 11">
    <name type="scientific">Aquipseudomonas alcaligenes</name>
    <name type="common">Pseudomonas alcaligenes</name>
    <dbReference type="NCBI Taxonomy" id="43263"/>
    <lineage>
        <taxon>Bacteria</taxon>
        <taxon>Pseudomonadati</taxon>
        <taxon>Pseudomonadota</taxon>
        <taxon>Gammaproteobacteria</taxon>
        <taxon>Pseudomonadales</taxon>
        <taxon>Pseudomonadaceae</taxon>
        <taxon>Aquipseudomonas</taxon>
    </lineage>
</organism>
<dbReference type="PANTHER" id="PTHR30576">
    <property type="entry name" value="COLANIC BIOSYNTHESIS UDP-GLUCOSE LIPID CARRIER TRANSFERASE"/>
    <property type="match status" value="1"/>
</dbReference>
<dbReference type="RefSeq" id="WP_203791890.1">
    <property type="nucleotide sequence ID" value="NZ_AP024354.1"/>
</dbReference>
<evidence type="ECO:0000256" key="4">
    <source>
        <dbReference type="ARBA" id="ARBA00022692"/>
    </source>
</evidence>
<dbReference type="PANTHER" id="PTHR30576:SF21">
    <property type="entry name" value="UDP-GLUCOSE:UNDECAPRENYL-PHOSPHATE GLUCOSE-1-PHOSPHATE TRANSFERASE"/>
    <property type="match status" value="1"/>
</dbReference>
<evidence type="ECO:0000256" key="7">
    <source>
        <dbReference type="SAM" id="Phobius"/>
    </source>
</evidence>
<dbReference type="AlphaFoldDB" id="A0AA37CGC5"/>
<dbReference type="InterPro" id="IPR003362">
    <property type="entry name" value="Bact_transf"/>
</dbReference>
<dbReference type="Proteomes" id="UP000887212">
    <property type="component" value="Unassembled WGS sequence"/>
</dbReference>
<dbReference type="Pfam" id="PF02397">
    <property type="entry name" value="Bac_transf"/>
    <property type="match status" value="1"/>
</dbReference>
<dbReference type="EMBL" id="BPMS01000008">
    <property type="protein sequence ID" value="GIZ88941.1"/>
    <property type="molecule type" value="Genomic_DNA"/>
</dbReference>
<proteinExistence type="inferred from homology"/>
<evidence type="ECO:0000313" key="10">
    <source>
        <dbReference type="EMBL" id="GIZ93088.1"/>
    </source>
</evidence>
<comment type="subcellular location">
    <subcellularLocation>
        <location evidence="1">Membrane</location>
        <topology evidence="1">Multi-pass membrane protein</topology>
    </subcellularLocation>
</comment>
<evidence type="ECO:0000313" key="9">
    <source>
        <dbReference type="EMBL" id="GIZ88941.1"/>
    </source>
</evidence>
<feature type="transmembrane region" description="Helical" evidence="7">
    <location>
        <begin position="20"/>
        <end position="39"/>
    </location>
</feature>
<gene>
    <name evidence="9" type="ORF">KAM435_22680</name>
    <name evidence="10" type="ORF">KAM436_20560</name>
</gene>
<name>A0AA37CGC5_AQUAC</name>
<dbReference type="NCBIfam" id="TIGR03025">
    <property type="entry name" value="EPS_sugtrans"/>
    <property type="match status" value="1"/>
</dbReference>
<evidence type="ECO:0000256" key="2">
    <source>
        <dbReference type="ARBA" id="ARBA00006464"/>
    </source>
</evidence>
<keyword evidence="4 7" id="KW-0812">Transmembrane</keyword>
<comment type="similarity">
    <text evidence="2">Belongs to the bacterial sugar transferase family.</text>
</comment>
<evidence type="ECO:0000256" key="3">
    <source>
        <dbReference type="ARBA" id="ARBA00022679"/>
    </source>
</evidence>
<evidence type="ECO:0000256" key="1">
    <source>
        <dbReference type="ARBA" id="ARBA00004141"/>
    </source>
</evidence>